<accession>A0A9Q0RXG7</accession>
<name>A0A9Q0RXG7_9DIPT</name>
<protein>
    <submittedName>
        <fullName evidence="1">Uncharacterized protein</fullName>
    </submittedName>
</protein>
<evidence type="ECO:0000313" key="2">
    <source>
        <dbReference type="Proteomes" id="UP001151699"/>
    </source>
</evidence>
<organism evidence="1 2">
    <name type="scientific">Pseudolycoriella hygida</name>
    <dbReference type="NCBI Taxonomy" id="35572"/>
    <lineage>
        <taxon>Eukaryota</taxon>
        <taxon>Metazoa</taxon>
        <taxon>Ecdysozoa</taxon>
        <taxon>Arthropoda</taxon>
        <taxon>Hexapoda</taxon>
        <taxon>Insecta</taxon>
        <taxon>Pterygota</taxon>
        <taxon>Neoptera</taxon>
        <taxon>Endopterygota</taxon>
        <taxon>Diptera</taxon>
        <taxon>Nematocera</taxon>
        <taxon>Sciaroidea</taxon>
        <taxon>Sciaridae</taxon>
        <taxon>Pseudolycoriella</taxon>
    </lineage>
</organism>
<dbReference type="AlphaFoldDB" id="A0A9Q0RXG7"/>
<dbReference type="Gene3D" id="1.20.910.10">
    <property type="entry name" value="Heme oxygenase-like"/>
    <property type="match status" value="1"/>
</dbReference>
<reference evidence="1" key="1">
    <citation type="submission" date="2022-07" db="EMBL/GenBank/DDBJ databases">
        <authorList>
            <person name="Trinca V."/>
            <person name="Uliana J.V.C."/>
            <person name="Torres T.T."/>
            <person name="Ward R.J."/>
            <person name="Monesi N."/>
        </authorList>
    </citation>
    <scope>NUCLEOTIDE SEQUENCE</scope>
    <source>
        <strain evidence="1">HSMRA1968</strain>
        <tissue evidence="1">Whole embryos</tissue>
    </source>
</reference>
<evidence type="ECO:0000313" key="1">
    <source>
        <dbReference type="EMBL" id="KAJ6635888.1"/>
    </source>
</evidence>
<keyword evidence="2" id="KW-1185">Reference proteome</keyword>
<sequence>MSSPSPQQSITPETYEIHESNILHKSKDYHYNAGFHRRRRKHKKILGKFDAEYQEDRQQDLVTMKSIEAAIHAKVESMIANNLIFKYLSDESIPPTERLARVTPRLAYFALAFQDLQAYVLKYPDEEAKSDRIKAAINAHCVEDSNHWPLFLADLKTLGLDAQTTYTSAFKSLWGKEARIQRYSCYDLAILASQAKDPILRFAFLLSQEINGHAVFSKFLEVAEKSEMDTGKELFYYGRTHYLRETGGLHGQEDIENELLQMKLSPEMRAKAMDIVMKQLDIQNAEWNDLAVAALANKKW</sequence>
<dbReference type="InterPro" id="IPR016084">
    <property type="entry name" value="Haem_Oase-like_multi-hlx"/>
</dbReference>
<proteinExistence type="predicted"/>
<dbReference type="OrthoDB" id="73692at2759"/>
<gene>
    <name evidence="1" type="ORF">Bhyg_14474</name>
</gene>
<dbReference type="Proteomes" id="UP001151699">
    <property type="component" value="Chromosome C"/>
</dbReference>
<comment type="caution">
    <text evidence="1">The sequence shown here is derived from an EMBL/GenBank/DDBJ whole genome shotgun (WGS) entry which is preliminary data.</text>
</comment>
<dbReference type="EMBL" id="WJQU01000004">
    <property type="protein sequence ID" value="KAJ6635888.1"/>
    <property type="molecule type" value="Genomic_DNA"/>
</dbReference>